<accession>A0A382PS33</accession>
<dbReference type="AlphaFoldDB" id="A0A382PS33"/>
<gene>
    <name evidence="1" type="ORF">METZ01_LOCUS328998</name>
</gene>
<dbReference type="EMBL" id="UINC01109369">
    <property type="protein sequence ID" value="SVC76144.1"/>
    <property type="molecule type" value="Genomic_DNA"/>
</dbReference>
<evidence type="ECO:0000313" key="1">
    <source>
        <dbReference type="EMBL" id="SVC76144.1"/>
    </source>
</evidence>
<sequence length="22" mass="2642">MLIIFYTASTISLWNKIKRSQQ</sequence>
<reference evidence="1" key="1">
    <citation type="submission" date="2018-05" db="EMBL/GenBank/DDBJ databases">
        <authorList>
            <person name="Lanie J.A."/>
            <person name="Ng W.-L."/>
            <person name="Kazmierczak K.M."/>
            <person name="Andrzejewski T.M."/>
            <person name="Davidsen T.M."/>
            <person name="Wayne K.J."/>
            <person name="Tettelin H."/>
            <person name="Glass J.I."/>
            <person name="Rusch D."/>
            <person name="Podicherti R."/>
            <person name="Tsui H.-C.T."/>
            <person name="Winkler M.E."/>
        </authorList>
    </citation>
    <scope>NUCLEOTIDE SEQUENCE</scope>
</reference>
<organism evidence="1">
    <name type="scientific">marine metagenome</name>
    <dbReference type="NCBI Taxonomy" id="408172"/>
    <lineage>
        <taxon>unclassified sequences</taxon>
        <taxon>metagenomes</taxon>
        <taxon>ecological metagenomes</taxon>
    </lineage>
</organism>
<proteinExistence type="predicted"/>
<name>A0A382PS33_9ZZZZ</name>
<protein>
    <submittedName>
        <fullName evidence="1">Uncharacterized protein</fullName>
    </submittedName>
</protein>